<keyword evidence="2" id="KW-1185">Reference proteome</keyword>
<evidence type="ECO:0000313" key="1">
    <source>
        <dbReference type="EMBL" id="KAF7830235.1"/>
    </source>
</evidence>
<dbReference type="AlphaFoldDB" id="A0A834TX54"/>
<reference evidence="1" key="1">
    <citation type="submission" date="2020-09" db="EMBL/GenBank/DDBJ databases">
        <title>Genome-Enabled Discovery of Anthraquinone Biosynthesis in Senna tora.</title>
        <authorList>
            <person name="Kang S.-H."/>
            <person name="Pandey R.P."/>
            <person name="Lee C.-M."/>
            <person name="Sim J.-S."/>
            <person name="Jeong J.-T."/>
            <person name="Choi B.-S."/>
            <person name="Jung M."/>
            <person name="Ginzburg D."/>
            <person name="Zhao K."/>
            <person name="Won S.Y."/>
            <person name="Oh T.-J."/>
            <person name="Yu Y."/>
            <person name="Kim N.-H."/>
            <person name="Lee O.R."/>
            <person name="Lee T.-H."/>
            <person name="Bashyal P."/>
            <person name="Kim T.-S."/>
            <person name="Lee W.-H."/>
            <person name="Kawkins C."/>
            <person name="Kim C.-K."/>
            <person name="Kim J.S."/>
            <person name="Ahn B.O."/>
            <person name="Rhee S.Y."/>
            <person name="Sohng J.K."/>
        </authorList>
    </citation>
    <scope>NUCLEOTIDE SEQUENCE</scope>
    <source>
        <tissue evidence="1">Leaf</tissue>
    </source>
</reference>
<organism evidence="1 2">
    <name type="scientific">Senna tora</name>
    <dbReference type="NCBI Taxonomy" id="362788"/>
    <lineage>
        <taxon>Eukaryota</taxon>
        <taxon>Viridiplantae</taxon>
        <taxon>Streptophyta</taxon>
        <taxon>Embryophyta</taxon>
        <taxon>Tracheophyta</taxon>
        <taxon>Spermatophyta</taxon>
        <taxon>Magnoliopsida</taxon>
        <taxon>eudicotyledons</taxon>
        <taxon>Gunneridae</taxon>
        <taxon>Pentapetalae</taxon>
        <taxon>rosids</taxon>
        <taxon>fabids</taxon>
        <taxon>Fabales</taxon>
        <taxon>Fabaceae</taxon>
        <taxon>Caesalpinioideae</taxon>
        <taxon>Cassia clade</taxon>
        <taxon>Senna</taxon>
    </lineage>
</organism>
<dbReference type="EMBL" id="JAAIUW010000005">
    <property type="protein sequence ID" value="KAF7830235.1"/>
    <property type="molecule type" value="Genomic_DNA"/>
</dbReference>
<protein>
    <submittedName>
        <fullName evidence="1">Glutamate receptor</fullName>
    </submittedName>
</protein>
<name>A0A834TX54_9FABA</name>
<comment type="caution">
    <text evidence="1">The sequence shown here is derived from an EMBL/GenBank/DDBJ whole genome shotgun (WGS) entry which is preliminary data.</text>
</comment>
<dbReference type="Proteomes" id="UP000634136">
    <property type="component" value="Unassembled WGS sequence"/>
</dbReference>
<sequence length="185" mass="21107">MYEPNCGCLSMELAGTEVKYITKDFKWLLLRLVLAVDDSRLVLAAYDEWFSTDRLLVGWLRNAMSPEIGAQLLHCKTAFELWTGAKSLTYASTKFRVMTLKSELHQTRKNVVVQFTDQPNLEWITVQSKLLAFKSRLEFRPSQCPFVNCARNLDTLLPIVIPGLITPSSHPLKCQNKIKFSFSSS</sequence>
<gene>
    <name evidence="1" type="ORF">G2W53_012568</name>
</gene>
<evidence type="ECO:0000313" key="2">
    <source>
        <dbReference type="Proteomes" id="UP000634136"/>
    </source>
</evidence>
<proteinExistence type="predicted"/>
<keyword evidence="1" id="KW-0675">Receptor</keyword>
<accession>A0A834TX54</accession>
<dbReference type="OrthoDB" id="1729427at2759"/>